<dbReference type="SUPFAM" id="SSF141523">
    <property type="entry name" value="L,D-transpeptidase catalytic domain-like"/>
    <property type="match status" value="1"/>
</dbReference>
<evidence type="ECO:0000313" key="9">
    <source>
        <dbReference type="EMBL" id="MZL33555.1"/>
    </source>
</evidence>
<feature type="transmembrane region" description="Helical" evidence="7">
    <location>
        <begin position="31"/>
        <end position="54"/>
    </location>
</feature>
<comment type="caution">
    <text evidence="6">Lacks conserved residue(s) required for the propagation of feature annotation.</text>
</comment>
<dbReference type="Gene3D" id="3.10.20.800">
    <property type="match status" value="1"/>
</dbReference>
<evidence type="ECO:0000256" key="1">
    <source>
        <dbReference type="ARBA" id="ARBA00004752"/>
    </source>
</evidence>
<dbReference type="InterPro" id="IPR038054">
    <property type="entry name" value="LD_TPept-like_central_sf"/>
</dbReference>
<dbReference type="InterPro" id="IPR052913">
    <property type="entry name" value="Glycopeptide_resist_protein"/>
</dbReference>
<gene>
    <name evidence="9" type="ORF">GT728_10175</name>
</gene>
<keyword evidence="7" id="KW-1133">Transmembrane helix</keyword>
<dbReference type="PROSITE" id="PS52029">
    <property type="entry name" value="LD_TPASE"/>
    <property type="match status" value="1"/>
</dbReference>
<dbReference type="SUPFAM" id="SSF143985">
    <property type="entry name" value="L,D-transpeptidase pre-catalytic domain-like"/>
    <property type="match status" value="1"/>
</dbReference>
<keyword evidence="3 6" id="KW-0133">Cell shape</keyword>
<dbReference type="InterPro" id="IPR038063">
    <property type="entry name" value="Transpep_catalytic_dom"/>
</dbReference>
<evidence type="ECO:0000256" key="6">
    <source>
        <dbReference type="PROSITE-ProRule" id="PRU01373"/>
    </source>
</evidence>
<dbReference type="EMBL" id="WWVQ01000021">
    <property type="protein sequence ID" value="MZL33555.1"/>
    <property type="molecule type" value="Genomic_DNA"/>
</dbReference>
<keyword evidence="2" id="KW-0808">Transferase</keyword>
<reference evidence="9 10" key="1">
    <citation type="journal article" date="2019" name="Nat. Med.">
        <title>A library of human gut bacterial isolates paired with longitudinal multiomics data enables mechanistic microbiome research.</title>
        <authorList>
            <person name="Poyet M."/>
            <person name="Groussin M."/>
            <person name="Gibbons S.M."/>
            <person name="Avila-Pacheco J."/>
            <person name="Jiang X."/>
            <person name="Kearney S.M."/>
            <person name="Perrotta A.R."/>
            <person name="Berdy B."/>
            <person name="Zhao S."/>
            <person name="Lieberman T.D."/>
            <person name="Swanson P.K."/>
            <person name="Smith M."/>
            <person name="Roesemann S."/>
            <person name="Alexander J.E."/>
            <person name="Rich S.A."/>
            <person name="Livny J."/>
            <person name="Vlamakis H."/>
            <person name="Clish C."/>
            <person name="Bullock K."/>
            <person name="Deik A."/>
            <person name="Scott J."/>
            <person name="Pierce K.A."/>
            <person name="Xavier R.J."/>
            <person name="Alm E.J."/>
        </authorList>
    </citation>
    <scope>NUCLEOTIDE SEQUENCE [LARGE SCALE GENOMIC DNA]</scope>
    <source>
        <strain evidence="9 10">BIOML-A1</strain>
    </source>
</reference>
<dbReference type="UniPathway" id="UPA00219"/>
<keyword evidence="7" id="KW-0472">Membrane</keyword>
<keyword evidence="5 6" id="KW-0961">Cell wall biogenesis/degradation</keyword>
<proteinExistence type="predicted"/>
<dbReference type="PANTHER" id="PTHR35788">
    <property type="entry name" value="EXPORTED PROTEIN-RELATED"/>
    <property type="match status" value="1"/>
</dbReference>
<comment type="pathway">
    <text evidence="1 6">Cell wall biogenesis; peptidoglycan biosynthesis.</text>
</comment>
<evidence type="ECO:0000256" key="4">
    <source>
        <dbReference type="ARBA" id="ARBA00022984"/>
    </source>
</evidence>
<dbReference type="PANTHER" id="PTHR35788:SF1">
    <property type="entry name" value="EXPORTED PROTEIN"/>
    <property type="match status" value="1"/>
</dbReference>
<dbReference type="CDD" id="cd16913">
    <property type="entry name" value="YkuD_like"/>
    <property type="match status" value="1"/>
</dbReference>
<dbReference type="GO" id="GO:0008360">
    <property type="term" value="P:regulation of cell shape"/>
    <property type="evidence" value="ECO:0007669"/>
    <property type="project" value="UniProtKB-UniRule"/>
</dbReference>
<comment type="caution">
    <text evidence="9">The sequence shown here is derived from an EMBL/GenBank/DDBJ whole genome shotgun (WGS) entry which is preliminary data.</text>
</comment>
<dbReference type="Pfam" id="PF12229">
    <property type="entry name" value="PG_binding_4"/>
    <property type="match status" value="2"/>
</dbReference>
<evidence type="ECO:0000256" key="5">
    <source>
        <dbReference type="ARBA" id="ARBA00023316"/>
    </source>
</evidence>
<sequence length="483" mass="54284">MIIKLPGITFCRAVAVYKKKGEDVVSSRKKIMITLIIILLLLTAGVYGYGVYYFTEHFLPGSMVNGFNCSYMTVSQSEELLTQKVGAYVLTIDTRNNGQESITAKQAGLSYDSDGSVDKLIRNQDRFTWFLAFNQHRNYEVSSSIKYDEQKTEAAISELKCMQQENMTEPSDAHIEEKDDKFVIVPEQEGTALKPEKTSQDIIDALVTGRTPVDLETDGCYKEPKVYQSDETLTKNCDLINKLTDVVITYDFDDCTETVDRDMIKNWLTTDENGLYTLDKKQIEAYISELAAKYDTVGTERTFNTYDGREITVSGGNYGWQIDQKAELKELTELIKNGETQVREPVYSHEGLVRKTNDIGYTYIEIDLTAQRMVFYKDGTPTADAQIVSGNPFVPNCATPVGCYTTGEMKSGCTVNGEDYPSAVNYWIPFDGNLGISDAPWRMDFGGQLYEFEGTHGSICAPSDQVQIIFSNVEKNTPVVIYE</sequence>
<evidence type="ECO:0000256" key="7">
    <source>
        <dbReference type="SAM" id="Phobius"/>
    </source>
</evidence>
<dbReference type="Pfam" id="PF03734">
    <property type="entry name" value="YkuD"/>
    <property type="match status" value="1"/>
</dbReference>
<dbReference type="InterPro" id="IPR005490">
    <property type="entry name" value="LD_TPept_cat_dom"/>
</dbReference>
<dbReference type="GO" id="GO:0009252">
    <property type="term" value="P:peptidoglycan biosynthetic process"/>
    <property type="evidence" value="ECO:0007669"/>
    <property type="project" value="UniProtKB-UniPathway"/>
</dbReference>
<keyword evidence="4 6" id="KW-0573">Peptidoglycan synthesis</keyword>
<dbReference type="Proteomes" id="UP000477285">
    <property type="component" value="Unassembled WGS sequence"/>
</dbReference>
<dbReference type="AlphaFoldDB" id="A0A6L8T2I1"/>
<evidence type="ECO:0000313" key="10">
    <source>
        <dbReference type="Proteomes" id="UP000477285"/>
    </source>
</evidence>
<dbReference type="Gene3D" id="2.40.440.10">
    <property type="entry name" value="L,D-transpeptidase catalytic domain-like"/>
    <property type="match status" value="1"/>
</dbReference>
<name>A0A6L8T2I1_9FIRM</name>
<dbReference type="GO" id="GO:0016740">
    <property type="term" value="F:transferase activity"/>
    <property type="evidence" value="ECO:0007669"/>
    <property type="project" value="UniProtKB-KW"/>
</dbReference>
<dbReference type="GO" id="GO:0071555">
    <property type="term" value="P:cell wall organization"/>
    <property type="evidence" value="ECO:0007669"/>
    <property type="project" value="UniProtKB-UniRule"/>
</dbReference>
<feature type="domain" description="L,D-TPase catalytic" evidence="8">
    <location>
        <begin position="362"/>
        <end position="482"/>
    </location>
</feature>
<evidence type="ECO:0000256" key="3">
    <source>
        <dbReference type="ARBA" id="ARBA00022960"/>
    </source>
</evidence>
<evidence type="ECO:0000259" key="8">
    <source>
        <dbReference type="PROSITE" id="PS52029"/>
    </source>
</evidence>
<accession>A0A6L8T2I1</accession>
<protein>
    <submittedName>
        <fullName evidence="9">L,D-transpeptidase family protein</fullName>
    </submittedName>
</protein>
<organism evidence="9 10">
    <name type="scientific">Blautia wexlerae</name>
    <dbReference type="NCBI Taxonomy" id="418240"/>
    <lineage>
        <taxon>Bacteria</taxon>
        <taxon>Bacillati</taxon>
        <taxon>Bacillota</taxon>
        <taxon>Clostridia</taxon>
        <taxon>Lachnospirales</taxon>
        <taxon>Lachnospiraceae</taxon>
        <taxon>Blautia</taxon>
    </lineage>
</organism>
<evidence type="ECO:0000256" key="2">
    <source>
        <dbReference type="ARBA" id="ARBA00022679"/>
    </source>
</evidence>
<keyword evidence="7" id="KW-0812">Transmembrane</keyword>
<dbReference type="InterPro" id="IPR022029">
    <property type="entry name" value="YoaR-like_PG-bd"/>
</dbReference>